<name>A0AAE4JHW5_9EURY</name>
<gene>
    <name evidence="2" type="ORF">NDI54_05635</name>
</gene>
<sequence length="200" mass="21499">MMLPTHAIAGLAIAAPLLVLAPGHATVALAGGLVGGILPDLDLYSGHRRTLHYPTGYTLAAVPAILGAAVLQTPLLVTLAFVLLGAALHCRMDRYGGGLELRPWEATSERAVYDHVRGRWRTPKRWIQYDGAPADVALMVLVGTPLLVVLDGPFRWVIAVALVTGAVYGLLRRRLATLAPKVFGNVPEPVTEYVPDRYQQ</sequence>
<proteinExistence type="predicted"/>
<comment type="caution">
    <text evidence="2">The sequence shown here is derived from an EMBL/GenBank/DDBJ whole genome shotgun (WGS) entry which is preliminary data.</text>
</comment>
<feature type="transmembrane region" description="Helical" evidence="1">
    <location>
        <begin position="127"/>
        <end position="148"/>
    </location>
</feature>
<dbReference type="GO" id="GO:0016787">
    <property type="term" value="F:hydrolase activity"/>
    <property type="evidence" value="ECO:0007669"/>
    <property type="project" value="UniProtKB-KW"/>
</dbReference>
<dbReference type="RefSeq" id="WP_310895502.1">
    <property type="nucleotide sequence ID" value="NZ_JAMQOM010000002.1"/>
</dbReference>
<evidence type="ECO:0000313" key="2">
    <source>
        <dbReference type="EMBL" id="MDS0220834.1"/>
    </source>
</evidence>
<organism evidence="2 3">
    <name type="scientific">Haloarcula terrestris</name>
    <dbReference type="NCBI Taxonomy" id="2950533"/>
    <lineage>
        <taxon>Archaea</taxon>
        <taxon>Methanobacteriati</taxon>
        <taxon>Methanobacteriota</taxon>
        <taxon>Stenosarchaea group</taxon>
        <taxon>Halobacteria</taxon>
        <taxon>Halobacteriales</taxon>
        <taxon>Haloarculaceae</taxon>
        <taxon>Haloarcula</taxon>
    </lineage>
</organism>
<reference evidence="2 3" key="1">
    <citation type="submission" date="2022-06" db="EMBL/GenBank/DDBJ databases">
        <title>Haloarcula sp. a new haloarchaeum isolate from saline soil.</title>
        <authorList>
            <person name="Strakova D."/>
            <person name="Galisteo C."/>
            <person name="Sanchez-Porro C."/>
            <person name="Ventosa A."/>
        </authorList>
    </citation>
    <scope>NUCLEOTIDE SEQUENCE [LARGE SCALE GENOMIC DNA]</scope>
    <source>
        <strain evidence="2 3">S1AR25-5A</strain>
    </source>
</reference>
<keyword evidence="2" id="KW-0378">Hydrolase</keyword>
<feature type="transmembrane region" description="Helical" evidence="1">
    <location>
        <begin position="54"/>
        <end position="84"/>
    </location>
</feature>
<keyword evidence="3" id="KW-1185">Reference proteome</keyword>
<dbReference type="EMBL" id="JAMQOM010000002">
    <property type="protein sequence ID" value="MDS0220834.1"/>
    <property type="molecule type" value="Genomic_DNA"/>
</dbReference>
<keyword evidence="1" id="KW-0812">Transmembrane</keyword>
<evidence type="ECO:0000313" key="3">
    <source>
        <dbReference type="Proteomes" id="UP001253439"/>
    </source>
</evidence>
<accession>A0AAE4JHW5</accession>
<evidence type="ECO:0000256" key="1">
    <source>
        <dbReference type="SAM" id="Phobius"/>
    </source>
</evidence>
<keyword evidence="1" id="KW-1133">Transmembrane helix</keyword>
<feature type="transmembrane region" description="Helical" evidence="1">
    <location>
        <begin position="154"/>
        <end position="171"/>
    </location>
</feature>
<dbReference type="Proteomes" id="UP001253439">
    <property type="component" value="Unassembled WGS sequence"/>
</dbReference>
<dbReference type="AlphaFoldDB" id="A0AAE4JHW5"/>
<protein>
    <submittedName>
        <fullName evidence="2">Metal-dependent hydrolase</fullName>
    </submittedName>
</protein>
<keyword evidence="1" id="KW-0472">Membrane</keyword>